<accession>A0A077FC21</accession>
<dbReference type="InterPro" id="IPR029063">
    <property type="entry name" value="SAM-dependent_MTases_sf"/>
</dbReference>
<dbReference type="KEGG" id="palk:PSAKL28_37700"/>
<dbReference type="HOGENOM" id="CLU_087858_0_0_6"/>
<evidence type="ECO:0000313" key="1">
    <source>
        <dbReference type="EMBL" id="AIL62922.1"/>
    </source>
</evidence>
<dbReference type="InterPro" id="IPR008884">
    <property type="entry name" value="TylF_MeTrfase"/>
</dbReference>
<dbReference type="GO" id="GO:0032259">
    <property type="term" value="P:methylation"/>
    <property type="evidence" value="ECO:0007669"/>
    <property type="project" value="UniProtKB-KW"/>
</dbReference>
<dbReference type="RefSeq" id="WP_038613385.1">
    <property type="nucleotide sequence ID" value="NZ_CP009048.1"/>
</dbReference>
<dbReference type="PANTHER" id="PTHR40036:SF1">
    <property type="entry name" value="MACROCIN O-METHYLTRANSFERASE"/>
    <property type="match status" value="1"/>
</dbReference>
<reference evidence="1 2" key="1">
    <citation type="submission" date="2014-07" db="EMBL/GenBank/DDBJ databases">
        <authorList>
            <person name="Lee K."/>
            <person name="Lim J.Y."/>
            <person name="Hwang I."/>
        </authorList>
    </citation>
    <scope>NUCLEOTIDE SEQUENCE [LARGE SCALE GENOMIC DNA]</scope>
    <source>
        <strain evidence="1 2">KL28</strain>
    </source>
</reference>
<keyword evidence="1" id="KW-0808">Transferase</keyword>
<gene>
    <name evidence="1" type="ORF">PSAKL28_37700</name>
</gene>
<evidence type="ECO:0000313" key="2">
    <source>
        <dbReference type="Proteomes" id="UP000028931"/>
    </source>
</evidence>
<dbReference type="Gene3D" id="3.40.50.150">
    <property type="entry name" value="Vaccinia Virus protein VP39"/>
    <property type="match status" value="1"/>
</dbReference>
<proteinExistence type="predicted"/>
<sequence>MLKSGSTSVTQSSDSQLEAREQLWQAFHNAPLDDAEKERNLGLFIRSASLARMLAVSDLYREIVRLPGSVLDFGTWRGQNAVLCENLRAIFEPFNKQRRIAAFDTFAGYKSHTGDGQVANAHFQDGCYDTGNGYADYLRHLLTLHEGINALPQVSGGHQVVEGDIKDTLPQFIEQQRNLLVALAFFDMNLEGPTRFALEQILPRCVPGALLVFFQLQRDFLPGEGYAYVAEILGKVRHEIKRSETYPSLCIVKLL</sequence>
<dbReference type="AlphaFoldDB" id="A0A077FC21"/>
<dbReference type="Proteomes" id="UP000028931">
    <property type="component" value="Chromosome"/>
</dbReference>
<dbReference type="PANTHER" id="PTHR40036">
    <property type="entry name" value="MACROCIN O-METHYLTRANSFERASE"/>
    <property type="match status" value="1"/>
</dbReference>
<keyword evidence="1" id="KW-0489">Methyltransferase</keyword>
<name>A0A077FC21_9PSED</name>
<protein>
    <submittedName>
        <fullName evidence="1">dTDP-6-deoxy-L-hexose 3-O-methyltransferase</fullName>
    </submittedName>
</protein>
<dbReference type="EMBL" id="CP009048">
    <property type="protein sequence ID" value="AIL62922.1"/>
    <property type="molecule type" value="Genomic_DNA"/>
</dbReference>
<organism evidence="1 2">
    <name type="scientific">Pseudomonas alkylphenolica</name>
    <dbReference type="NCBI Taxonomy" id="237609"/>
    <lineage>
        <taxon>Bacteria</taxon>
        <taxon>Pseudomonadati</taxon>
        <taxon>Pseudomonadota</taxon>
        <taxon>Gammaproteobacteria</taxon>
        <taxon>Pseudomonadales</taxon>
        <taxon>Pseudomonadaceae</taxon>
        <taxon>Pseudomonas</taxon>
    </lineage>
</organism>
<dbReference type="eggNOG" id="COG4122">
    <property type="taxonomic scope" value="Bacteria"/>
</dbReference>
<dbReference type="OrthoDB" id="9799872at2"/>
<dbReference type="GO" id="GO:0008168">
    <property type="term" value="F:methyltransferase activity"/>
    <property type="evidence" value="ECO:0007669"/>
    <property type="project" value="UniProtKB-KW"/>
</dbReference>